<evidence type="ECO:0000313" key="7">
    <source>
        <dbReference type="EMBL" id="OUQ32899.1"/>
    </source>
</evidence>
<feature type="transmembrane region" description="Helical" evidence="6">
    <location>
        <begin position="326"/>
        <end position="352"/>
    </location>
</feature>
<dbReference type="Proteomes" id="UP000195305">
    <property type="component" value="Unassembled WGS sequence"/>
</dbReference>
<evidence type="ECO:0000256" key="2">
    <source>
        <dbReference type="ARBA" id="ARBA00022475"/>
    </source>
</evidence>
<keyword evidence="8" id="KW-1185">Reference proteome</keyword>
<dbReference type="PANTHER" id="PTHR47089">
    <property type="entry name" value="ABC TRANSPORTER, PERMEASE PROTEIN"/>
    <property type="match status" value="1"/>
</dbReference>
<keyword evidence="2" id="KW-1003">Cell membrane</keyword>
<evidence type="ECO:0000256" key="6">
    <source>
        <dbReference type="SAM" id="Phobius"/>
    </source>
</evidence>
<dbReference type="Pfam" id="PF02653">
    <property type="entry name" value="BPD_transp_2"/>
    <property type="match status" value="1"/>
</dbReference>
<name>A0A1Y4SSK9_9FIRM</name>
<proteinExistence type="predicted"/>
<protein>
    <submittedName>
        <fullName evidence="7">ABC transporter permease</fullName>
    </submittedName>
</protein>
<reference evidence="7 8" key="1">
    <citation type="journal article" date="2018" name="BMC Genomics">
        <title>Whole genome sequencing and function prediction of 133 gut anaerobes isolated from chicken caecum in pure cultures.</title>
        <authorList>
            <person name="Medvecky M."/>
            <person name="Cejkova D."/>
            <person name="Polansky O."/>
            <person name="Karasova D."/>
            <person name="Kubasova T."/>
            <person name="Cizek A."/>
            <person name="Rychlik I."/>
        </authorList>
    </citation>
    <scope>NUCLEOTIDE SEQUENCE [LARGE SCALE GENOMIC DNA]</scope>
    <source>
        <strain evidence="7 8">An13</strain>
    </source>
</reference>
<evidence type="ECO:0000256" key="3">
    <source>
        <dbReference type="ARBA" id="ARBA00022692"/>
    </source>
</evidence>
<feature type="transmembrane region" description="Helical" evidence="6">
    <location>
        <begin position="17"/>
        <end position="38"/>
    </location>
</feature>
<feature type="transmembrane region" description="Helical" evidence="6">
    <location>
        <begin position="117"/>
        <end position="136"/>
    </location>
</feature>
<dbReference type="PANTHER" id="PTHR47089:SF1">
    <property type="entry name" value="GUANOSINE ABC TRANSPORTER PERMEASE PROTEIN NUPP"/>
    <property type="match status" value="1"/>
</dbReference>
<sequence>MKNKISLLLKKEGSKSFASSLIAIALGLLFGFVIILIANPQDALEGLKLLLTGGFYRGAKSLGQVFYLAVPIMMTGLSVAFAFKCGEFNIGTPGQYIVGAFTAVFIALKCTFIPQSILWLVCIIAAGIAGALWAVIPGVLKAYRNVNVVISCIMCNYIGMLLVIEGIKATIYNPAGAESYSVPADKAIPAFGLDKIFPDSNINFGIIIAILLCVVAYIIMNKTTFGYELKACGYNPNAAKYAGMNEKKCIIMSMAIAGFFSGVGGAIAYLSGTGKTLAISEALPAEGFNGIPVALLGFNNPIGCIFAALFIGYINVGGNYMQSLNIAIEVIDIIVASIIYFSSFTLFIKMIFSKLKNKKEKITEGGHES</sequence>
<keyword evidence="3 6" id="KW-0812">Transmembrane</keyword>
<gene>
    <name evidence="7" type="ORF">B5E75_11845</name>
</gene>
<feature type="transmembrane region" description="Helical" evidence="6">
    <location>
        <begin position="291"/>
        <end position="314"/>
    </location>
</feature>
<dbReference type="EMBL" id="NFLJ01000039">
    <property type="protein sequence ID" value="OUQ32899.1"/>
    <property type="molecule type" value="Genomic_DNA"/>
</dbReference>
<dbReference type="OrthoDB" id="45037at2"/>
<dbReference type="InterPro" id="IPR001851">
    <property type="entry name" value="ABC_transp_permease"/>
</dbReference>
<dbReference type="GO" id="GO:0022857">
    <property type="term" value="F:transmembrane transporter activity"/>
    <property type="evidence" value="ECO:0007669"/>
    <property type="project" value="InterPro"/>
</dbReference>
<evidence type="ECO:0000256" key="4">
    <source>
        <dbReference type="ARBA" id="ARBA00022989"/>
    </source>
</evidence>
<comment type="caution">
    <text evidence="7">The sequence shown here is derived from an EMBL/GenBank/DDBJ whole genome shotgun (WGS) entry which is preliminary data.</text>
</comment>
<keyword evidence="5 6" id="KW-0472">Membrane</keyword>
<organism evidence="7 8">
    <name type="scientific">Massilimicrobiota timonensis</name>
    <dbReference type="NCBI Taxonomy" id="1776392"/>
    <lineage>
        <taxon>Bacteria</taxon>
        <taxon>Bacillati</taxon>
        <taxon>Bacillota</taxon>
        <taxon>Erysipelotrichia</taxon>
        <taxon>Erysipelotrichales</taxon>
        <taxon>Erysipelotrichaceae</taxon>
        <taxon>Massilimicrobiota</taxon>
    </lineage>
</organism>
<feature type="transmembrane region" description="Helical" evidence="6">
    <location>
        <begin position="250"/>
        <end position="270"/>
    </location>
</feature>
<feature type="transmembrane region" description="Helical" evidence="6">
    <location>
        <begin position="95"/>
        <end position="112"/>
    </location>
</feature>
<evidence type="ECO:0000256" key="5">
    <source>
        <dbReference type="ARBA" id="ARBA00023136"/>
    </source>
</evidence>
<feature type="transmembrane region" description="Helical" evidence="6">
    <location>
        <begin position="142"/>
        <end position="164"/>
    </location>
</feature>
<feature type="transmembrane region" description="Helical" evidence="6">
    <location>
        <begin position="65"/>
        <end position="83"/>
    </location>
</feature>
<feature type="transmembrane region" description="Helical" evidence="6">
    <location>
        <begin position="202"/>
        <end position="220"/>
    </location>
</feature>
<dbReference type="RefSeq" id="WP_087359486.1">
    <property type="nucleotide sequence ID" value="NZ_JACJKO010000001.1"/>
</dbReference>
<evidence type="ECO:0000313" key="8">
    <source>
        <dbReference type="Proteomes" id="UP000195305"/>
    </source>
</evidence>
<accession>A0A1Y4SSK9</accession>
<comment type="subcellular location">
    <subcellularLocation>
        <location evidence="1">Cell membrane</location>
        <topology evidence="1">Multi-pass membrane protein</topology>
    </subcellularLocation>
</comment>
<dbReference type="CDD" id="cd06580">
    <property type="entry name" value="TM_PBP1_transp_TpRbsC_like"/>
    <property type="match status" value="1"/>
</dbReference>
<evidence type="ECO:0000256" key="1">
    <source>
        <dbReference type="ARBA" id="ARBA00004651"/>
    </source>
</evidence>
<dbReference type="AlphaFoldDB" id="A0A1Y4SSK9"/>
<keyword evidence="4 6" id="KW-1133">Transmembrane helix</keyword>
<dbReference type="GO" id="GO:0005886">
    <property type="term" value="C:plasma membrane"/>
    <property type="evidence" value="ECO:0007669"/>
    <property type="project" value="UniProtKB-SubCell"/>
</dbReference>